<evidence type="ECO:0000313" key="2">
    <source>
        <dbReference type="Proteomes" id="UP000037247"/>
    </source>
</evidence>
<accession>A0ABR5IAP4</accession>
<dbReference type="EMBL" id="LDTZ01000018">
    <property type="protein sequence ID" value="KNA90672.1"/>
    <property type="molecule type" value="Genomic_DNA"/>
</dbReference>
<dbReference type="RefSeq" id="WP_049699607.1">
    <property type="nucleotide sequence ID" value="NZ_LDTZ01000018.1"/>
</dbReference>
<keyword evidence="2" id="KW-1185">Reference proteome</keyword>
<sequence>MDHEIVLNSLRQQWWAAVVRGGLGDGAAALTMLDRLRAHARAVDAREVISLAFSTTASLHRQSGRHDLAVGFDAAALAELDDPFGSTDPWVRVAAHDAVVGLAADNLGLFRFSASARLLIRARELHDGRDVEEAGSDAWTTFVTEVRPRVRERWVGAELAIYTGDADRARRLIGEAQKMMASVSANHERHHIKTDLIAAASAIDTSDALTVARACLRRAQAGGFLPLTWASLSLLQGLGDTSDTTIASINASHDMLVDRGMPFAGRS</sequence>
<gene>
    <name evidence="1" type="ORF">ABW18_14105</name>
</gene>
<organism evidence="1 2">
    <name type="scientific">Gordonia jacobaea</name>
    <dbReference type="NCBI Taxonomy" id="122202"/>
    <lineage>
        <taxon>Bacteria</taxon>
        <taxon>Bacillati</taxon>
        <taxon>Actinomycetota</taxon>
        <taxon>Actinomycetes</taxon>
        <taxon>Mycobacteriales</taxon>
        <taxon>Gordoniaceae</taxon>
        <taxon>Gordonia</taxon>
    </lineage>
</organism>
<evidence type="ECO:0000313" key="1">
    <source>
        <dbReference type="EMBL" id="KNA90672.1"/>
    </source>
</evidence>
<name>A0ABR5IAP4_9ACTN</name>
<protein>
    <submittedName>
        <fullName evidence="1">Uncharacterized protein</fullName>
    </submittedName>
</protein>
<comment type="caution">
    <text evidence="1">The sequence shown here is derived from an EMBL/GenBank/DDBJ whole genome shotgun (WGS) entry which is preliminary data.</text>
</comment>
<dbReference type="Proteomes" id="UP000037247">
    <property type="component" value="Unassembled WGS sequence"/>
</dbReference>
<proteinExistence type="predicted"/>
<reference evidence="1 2" key="1">
    <citation type="submission" date="2015-05" db="EMBL/GenBank/DDBJ databases">
        <title>Draft genome sequence of the bacterium Gordonia jacobaea a new member of the Gordonia genus.</title>
        <authorList>
            <person name="Jimenez-Galisteo G."/>
            <person name="Dominguez A."/>
            <person name="Munoz E."/>
            <person name="Vinas M."/>
        </authorList>
    </citation>
    <scope>NUCLEOTIDE SEQUENCE [LARGE SCALE GENOMIC DNA]</scope>
    <source>
        <strain evidence="2">mv1</strain>
    </source>
</reference>